<keyword evidence="3" id="KW-1185">Reference proteome</keyword>
<dbReference type="SUPFAM" id="SSF103657">
    <property type="entry name" value="BAR/IMD domain-like"/>
    <property type="match status" value="1"/>
</dbReference>
<feature type="coiled-coil region" evidence="1">
    <location>
        <begin position="92"/>
        <end position="119"/>
    </location>
</feature>
<reference evidence="2 3" key="1">
    <citation type="journal article" date="2019" name="Gigascience">
        <title>Whole-genome sequence of the oriental lung fluke Paragonimus westermani.</title>
        <authorList>
            <person name="Oey H."/>
            <person name="Zakrzewski M."/>
            <person name="Narain K."/>
            <person name="Devi K.R."/>
            <person name="Agatsuma T."/>
            <person name="Nawaratna S."/>
            <person name="Gobert G.N."/>
            <person name="Jones M.K."/>
            <person name="Ragan M.A."/>
            <person name="McManus D.P."/>
            <person name="Krause L."/>
        </authorList>
    </citation>
    <scope>NUCLEOTIDE SEQUENCE [LARGE SCALE GENOMIC DNA]</scope>
    <source>
        <strain evidence="2 3">IND2009</strain>
    </source>
</reference>
<dbReference type="InterPro" id="IPR027267">
    <property type="entry name" value="AH/BAR_dom_sf"/>
</dbReference>
<sequence length="226" mass="25754">MAPVDPVVKLFTSATSELSSLIDRYEALFRHEEEFPALFSKTELFGSHTTRPLSTVLSHLEGAQKTYGNFQSVNKNYFSVPMEKICNLLPAISSLFTEREDLIKDIDKYQKKLHKFEGIERTGENLAKMAKHQVQLDTSTARLKVVDVLINRDLKELTLRTEVFLCRILKAHLNWEYQSSVVSVEADTKLAELFCNASRTGSLATLETEMNNQLSELRKLPLTRRG</sequence>
<evidence type="ECO:0000313" key="3">
    <source>
        <dbReference type="Proteomes" id="UP000324629"/>
    </source>
</evidence>
<evidence type="ECO:0000313" key="2">
    <source>
        <dbReference type="EMBL" id="KAA3674501.1"/>
    </source>
</evidence>
<accession>A0A5J4NFP7</accession>
<protein>
    <submittedName>
        <fullName evidence="2">Uncharacterized protein</fullName>
    </submittedName>
</protein>
<dbReference type="Gene3D" id="1.20.1270.60">
    <property type="entry name" value="Arfaptin homology (AH) domain/BAR domain"/>
    <property type="match status" value="1"/>
</dbReference>
<gene>
    <name evidence="2" type="ORF">DEA37_0008110</name>
</gene>
<dbReference type="Proteomes" id="UP000324629">
    <property type="component" value="Unassembled WGS sequence"/>
</dbReference>
<keyword evidence="1" id="KW-0175">Coiled coil</keyword>
<evidence type="ECO:0000256" key="1">
    <source>
        <dbReference type="SAM" id="Coils"/>
    </source>
</evidence>
<dbReference type="EMBL" id="QNGE01003107">
    <property type="protein sequence ID" value="KAA3674501.1"/>
    <property type="molecule type" value="Genomic_DNA"/>
</dbReference>
<organism evidence="2 3">
    <name type="scientific">Paragonimus westermani</name>
    <dbReference type="NCBI Taxonomy" id="34504"/>
    <lineage>
        <taxon>Eukaryota</taxon>
        <taxon>Metazoa</taxon>
        <taxon>Spiralia</taxon>
        <taxon>Lophotrochozoa</taxon>
        <taxon>Platyhelminthes</taxon>
        <taxon>Trematoda</taxon>
        <taxon>Digenea</taxon>
        <taxon>Plagiorchiida</taxon>
        <taxon>Troglotremata</taxon>
        <taxon>Troglotrematidae</taxon>
        <taxon>Paragonimus</taxon>
    </lineage>
</organism>
<proteinExistence type="predicted"/>
<comment type="caution">
    <text evidence="2">The sequence shown here is derived from an EMBL/GenBank/DDBJ whole genome shotgun (WGS) entry which is preliminary data.</text>
</comment>
<name>A0A5J4NFP7_9TREM</name>
<dbReference type="AlphaFoldDB" id="A0A5J4NFP7"/>